<evidence type="ECO:0000256" key="4">
    <source>
        <dbReference type="ARBA" id="ARBA00022729"/>
    </source>
</evidence>
<keyword evidence="9" id="KW-0812">Transmembrane</keyword>
<dbReference type="InterPro" id="IPR005616">
    <property type="entry name" value="CcmH/CycL/Ccl2/NrfF_N"/>
</dbReference>
<evidence type="ECO:0000256" key="6">
    <source>
        <dbReference type="ARBA" id="ARBA00023004"/>
    </source>
</evidence>
<accession>A0A916Z2R3</accession>
<reference evidence="11" key="2">
    <citation type="submission" date="2020-09" db="EMBL/GenBank/DDBJ databases">
        <authorList>
            <person name="Sun Q."/>
            <person name="Zhou Y."/>
        </authorList>
    </citation>
    <scope>NUCLEOTIDE SEQUENCE</scope>
    <source>
        <strain evidence="11">CGMCC 1.15360</strain>
    </source>
</reference>
<evidence type="ECO:0000259" key="10">
    <source>
        <dbReference type="Pfam" id="PF03918"/>
    </source>
</evidence>
<keyword evidence="3 9" id="KW-0479">Metal-binding</keyword>
<proteinExistence type="inferred from homology"/>
<dbReference type="CDD" id="cd16378">
    <property type="entry name" value="CcmH_N"/>
    <property type="match status" value="1"/>
</dbReference>
<feature type="transmembrane region" description="Helical" evidence="9">
    <location>
        <begin position="119"/>
        <end position="136"/>
    </location>
</feature>
<keyword evidence="9" id="KW-0472">Membrane</keyword>
<evidence type="ECO:0000313" key="11">
    <source>
        <dbReference type="EMBL" id="GGD72949.1"/>
    </source>
</evidence>
<keyword evidence="6 9" id="KW-0408">Iron</keyword>
<dbReference type="InterPro" id="IPR051263">
    <property type="entry name" value="C-type_cytochrome_biogenesis"/>
</dbReference>
<dbReference type="Gene3D" id="1.10.8.640">
    <property type="entry name" value="Cytochrome C biogenesis protein"/>
    <property type="match status" value="1"/>
</dbReference>
<dbReference type="Pfam" id="PF03918">
    <property type="entry name" value="CcmH"/>
    <property type="match status" value="1"/>
</dbReference>
<evidence type="ECO:0000256" key="8">
    <source>
        <dbReference type="ARBA" id="ARBA00060491"/>
    </source>
</evidence>
<name>A0A916Z2R3_9SPHN</name>
<keyword evidence="2 9" id="KW-0349">Heme</keyword>
<organism evidence="11 12">
    <name type="scientific">Croceicoccus mobilis</name>
    <dbReference type="NCBI Taxonomy" id="1703339"/>
    <lineage>
        <taxon>Bacteria</taxon>
        <taxon>Pseudomonadati</taxon>
        <taxon>Pseudomonadota</taxon>
        <taxon>Alphaproteobacteria</taxon>
        <taxon>Sphingomonadales</taxon>
        <taxon>Erythrobacteraceae</taxon>
        <taxon>Croceicoccus</taxon>
    </lineage>
</organism>
<dbReference type="FunFam" id="1.10.8.640:FF:000001">
    <property type="entry name" value="Cytochrome c-type biogenesis protein"/>
    <property type="match status" value="1"/>
</dbReference>
<dbReference type="EMBL" id="BMIP01000005">
    <property type="protein sequence ID" value="GGD72949.1"/>
    <property type="molecule type" value="Genomic_DNA"/>
</dbReference>
<comment type="similarity">
    <text evidence="1 9">Belongs to the CcmH/CycL/Ccl2/NrfF family.</text>
</comment>
<comment type="subcellular location">
    <subcellularLocation>
        <location evidence="8">Membrane</location>
        <topology evidence="8">Single-pass membrane protein</topology>
        <orientation evidence="8">Periplasmic side</orientation>
    </subcellularLocation>
</comment>
<comment type="function">
    <text evidence="7">Required for the biogenesis of c-type cytochromes. Possible subunit of a heme lyase.</text>
</comment>
<dbReference type="AlphaFoldDB" id="A0A916Z2R3"/>
<dbReference type="OrthoDB" id="9804975at2"/>
<keyword evidence="5" id="KW-0201">Cytochrome c-type biogenesis</keyword>
<keyword evidence="9" id="KW-1133">Transmembrane helix</keyword>
<evidence type="ECO:0000256" key="7">
    <source>
        <dbReference type="ARBA" id="ARBA00037230"/>
    </source>
</evidence>
<reference evidence="11" key="1">
    <citation type="journal article" date="2014" name="Int. J. Syst. Evol. Microbiol.">
        <title>Complete genome sequence of Corynebacterium casei LMG S-19264T (=DSM 44701T), isolated from a smear-ripened cheese.</title>
        <authorList>
            <consortium name="US DOE Joint Genome Institute (JGI-PGF)"/>
            <person name="Walter F."/>
            <person name="Albersmeier A."/>
            <person name="Kalinowski J."/>
            <person name="Ruckert C."/>
        </authorList>
    </citation>
    <scope>NUCLEOTIDE SEQUENCE</scope>
    <source>
        <strain evidence="11">CGMCC 1.15360</strain>
    </source>
</reference>
<evidence type="ECO:0000256" key="2">
    <source>
        <dbReference type="ARBA" id="ARBA00022617"/>
    </source>
</evidence>
<evidence type="ECO:0000256" key="1">
    <source>
        <dbReference type="ARBA" id="ARBA00010342"/>
    </source>
</evidence>
<dbReference type="Proteomes" id="UP000612349">
    <property type="component" value="Unassembled WGS sequence"/>
</dbReference>
<feature type="domain" description="CcmH/CycL/Ccl2/NrfF N-terminal" evidence="10">
    <location>
        <begin position="38"/>
        <end position="146"/>
    </location>
</feature>
<gene>
    <name evidence="11" type="ORF">GCM10010990_23230</name>
</gene>
<evidence type="ECO:0000256" key="9">
    <source>
        <dbReference type="RuleBase" id="RU364112"/>
    </source>
</evidence>
<dbReference type="RefSeq" id="WP_066777399.1">
    <property type="nucleotide sequence ID" value="NZ_BMIP01000005.1"/>
</dbReference>
<feature type="signal peptide" evidence="9">
    <location>
        <begin position="1"/>
        <end position="23"/>
    </location>
</feature>
<evidence type="ECO:0000313" key="12">
    <source>
        <dbReference type="Proteomes" id="UP000612349"/>
    </source>
</evidence>
<keyword evidence="4 9" id="KW-0732">Signal</keyword>
<dbReference type="PANTHER" id="PTHR47870:SF1">
    <property type="entry name" value="CYTOCHROME C-TYPE BIOGENESIS PROTEIN CCMH"/>
    <property type="match status" value="1"/>
</dbReference>
<feature type="chain" id="PRO_5038168652" description="Cytochrome c-type biogenesis protein" evidence="9">
    <location>
        <begin position="24"/>
        <end position="150"/>
    </location>
</feature>
<keyword evidence="12" id="KW-1185">Reference proteome</keyword>
<dbReference type="GO" id="GO:0017004">
    <property type="term" value="P:cytochrome complex assembly"/>
    <property type="evidence" value="ECO:0007669"/>
    <property type="project" value="UniProtKB-KW"/>
</dbReference>
<protein>
    <recommendedName>
        <fullName evidence="9">Cytochrome c-type biogenesis protein</fullName>
    </recommendedName>
</protein>
<evidence type="ECO:0000256" key="5">
    <source>
        <dbReference type="ARBA" id="ARBA00022748"/>
    </source>
</evidence>
<comment type="caution">
    <text evidence="11">The sequence shown here is derived from an EMBL/GenBank/DDBJ whole genome shotgun (WGS) entry which is preliminary data.</text>
</comment>
<dbReference type="GO" id="GO:0005886">
    <property type="term" value="C:plasma membrane"/>
    <property type="evidence" value="ECO:0007669"/>
    <property type="project" value="TreeGrafter"/>
</dbReference>
<dbReference type="PANTHER" id="PTHR47870">
    <property type="entry name" value="CYTOCHROME C-TYPE BIOGENESIS PROTEIN CCMH"/>
    <property type="match status" value="1"/>
</dbReference>
<dbReference type="GO" id="GO:0046872">
    <property type="term" value="F:metal ion binding"/>
    <property type="evidence" value="ECO:0007669"/>
    <property type="project" value="UniProtKB-KW"/>
</dbReference>
<evidence type="ECO:0000256" key="3">
    <source>
        <dbReference type="ARBA" id="ARBA00022723"/>
    </source>
</evidence>
<sequence length="150" mass="16777">MRRALAVLALVAVLAIGALTSIAAPADAQDSLPPAPYAYRQLEDPEQEAKAQELMETLRCLTCQSQSIADSDASIAGDMRSQVRQRIMAGEEPEEIRQWLIDRYGDYISYKPVVKPLTWPLYIIPALVLLLAVLLLRRRFRRARRDGGEA</sequence>
<dbReference type="InterPro" id="IPR038297">
    <property type="entry name" value="CcmH/CycL/NrfF/Ccl2_sf"/>
</dbReference>